<dbReference type="SUPFAM" id="SSF55961">
    <property type="entry name" value="Bet v1-like"/>
    <property type="match status" value="1"/>
</dbReference>
<reference evidence="1" key="1">
    <citation type="journal article" date="2020" name="Stud. Mycol.">
        <title>101 Dothideomycetes genomes: a test case for predicting lifestyles and emergence of pathogens.</title>
        <authorList>
            <person name="Haridas S."/>
            <person name="Albert R."/>
            <person name="Binder M."/>
            <person name="Bloem J."/>
            <person name="Labutti K."/>
            <person name="Salamov A."/>
            <person name="Andreopoulos B."/>
            <person name="Baker S."/>
            <person name="Barry K."/>
            <person name="Bills G."/>
            <person name="Bluhm B."/>
            <person name="Cannon C."/>
            <person name="Castanera R."/>
            <person name="Culley D."/>
            <person name="Daum C."/>
            <person name="Ezra D."/>
            <person name="Gonzalez J."/>
            <person name="Henrissat B."/>
            <person name="Kuo A."/>
            <person name="Liang C."/>
            <person name="Lipzen A."/>
            <person name="Lutzoni F."/>
            <person name="Magnuson J."/>
            <person name="Mondo S."/>
            <person name="Nolan M."/>
            <person name="Ohm R."/>
            <person name="Pangilinan J."/>
            <person name="Park H.-J."/>
            <person name="Ramirez L."/>
            <person name="Alfaro M."/>
            <person name="Sun H."/>
            <person name="Tritt A."/>
            <person name="Yoshinaga Y."/>
            <person name="Zwiers L.-H."/>
            <person name="Turgeon B."/>
            <person name="Goodwin S."/>
            <person name="Spatafora J."/>
            <person name="Crous P."/>
            <person name="Grigoriev I."/>
        </authorList>
    </citation>
    <scope>NUCLEOTIDE SEQUENCE</scope>
    <source>
        <strain evidence="1">CBS 123094</strain>
    </source>
</reference>
<keyword evidence="2" id="KW-1185">Reference proteome</keyword>
<dbReference type="InterPro" id="IPR019587">
    <property type="entry name" value="Polyketide_cyclase/dehydratase"/>
</dbReference>
<gene>
    <name evidence="1" type="ORF">P154DRAFT_519843</name>
</gene>
<dbReference type="PANTHER" id="PTHR36166:SF1">
    <property type="entry name" value="SRPBCC DOMAIN-CONTAINING PROTEIN"/>
    <property type="match status" value="1"/>
</dbReference>
<dbReference type="Pfam" id="PF10604">
    <property type="entry name" value="Polyketide_cyc2"/>
    <property type="match status" value="1"/>
</dbReference>
<proteinExistence type="predicted"/>
<evidence type="ECO:0000313" key="1">
    <source>
        <dbReference type="EMBL" id="KAF2003602.1"/>
    </source>
</evidence>
<sequence>MVNSYKTVTEIAAPPEVVREKFLDFEALPTYSPNGYLKSIAPTDPTKTISTLQLGEKLHIVMTHITFDGLLVKNSPTCFAWQGGVPGLMKGVHSFRFEKSTTTAGGTTFTQEEVFTGPLSFIFGEGYVANALGIRENSCKGWVPWNEDLKRWCEGKTGE</sequence>
<name>A0A6A5WPG6_9PLEO</name>
<dbReference type="Gene3D" id="3.30.530.20">
    <property type="match status" value="1"/>
</dbReference>
<evidence type="ECO:0000313" key="2">
    <source>
        <dbReference type="Proteomes" id="UP000799779"/>
    </source>
</evidence>
<protein>
    <submittedName>
        <fullName evidence="1">Uncharacterized protein</fullName>
    </submittedName>
</protein>
<dbReference type="CDD" id="cd07822">
    <property type="entry name" value="SRPBCC_4"/>
    <property type="match status" value="1"/>
</dbReference>
<dbReference type="InterPro" id="IPR023393">
    <property type="entry name" value="START-like_dom_sf"/>
</dbReference>
<dbReference type="AlphaFoldDB" id="A0A6A5WPG6"/>
<accession>A0A6A5WPG6</accession>
<dbReference type="OrthoDB" id="509124at2759"/>
<dbReference type="EMBL" id="ML977571">
    <property type="protein sequence ID" value="KAF2003602.1"/>
    <property type="molecule type" value="Genomic_DNA"/>
</dbReference>
<dbReference type="PANTHER" id="PTHR36166">
    <property type="entry name" value="CHROMOSOME 9, WHOLE GENOME SHOTGUN SEQUENCE"/>
    <property type="match status" value="1"/>
</dbReference>
<dbReference type="Proteomes" id="UP000799779">
    <property type="component" value="Unassembled WGS sequence"/>
</dbReference>
<organism evidence="1 2">
    <name type="scientific">Amniculicola lignicola CBS 123094</name>
    <dbReference type="NCBI Taxonomy" id="1392246"/>
    <lineage>
        <taxon>Eukaryota</taxon>
        <taxon>Fungi</taxon>
        <taxon>Dikarya</taxon>
        <taxon>Ascomycota</taxon>
        <taxon>Pezizomycotina</taxon>
        <taxon>Dothideomycetes</taxon>
        <taxon>Pleosporomycetidae</taxon>
        <taxon>Pleosporales</taxon>
        <taxon>Amniculicolaceae</taxon>
        <taxon>Amniculicola</taxon>
    </lineage>
</organism>